<reference evidence="3 4" key="1">
    <citation type="journal article" date="2015" name="Stand. Genomic Sci.">
        <title>Genomic Encyclopedia of Bacterial and Archaeal Type Strains, Phase III: the genomes of soil and plant-associated and newly described type strains.</title>
        <authorList>
            <person name="Whitman W.B."/>
            <person name="Woyke T."/>
            <person name="Klenk H.P."/>
            <person name="Zhou Y."/>
            <person name="Lilburn T.G."/>
            <person name="Beck B.J."/>
            <person name="De Vos P."/>
            <person name="Vandamme P."/>
            <person name="Eisen J.A."/>
            <person name="Garrity G."/>
            <person name="Hugenholtz P."/>
            <person name="Kyrpides N.C."/>
        </authorList>
    </citation>
    <scope>NUCLEOTIDE SEQUENCE [LARGE SCALE GENOMIC DNA]</scope>
    <source>
        <strain evidence="3 4">VKM Ac-2538</strain>
    </source>
</reference>
<protein>
    <submittedName>
        <fullName evidence="3">Pyridoxamine 5'-phosphate oxidase</fullName>
    </submittedName>
</protein>
<sequence>MTTAQGDVALLQDPVAQELLGSRQPARLAYTWTDGTPRVVPIWFTWTGEEIVFGSPPRAPKLKALAANGASAVTIDDASAWPYKALLVRGYATVEFLDDICPEYAQAATRYFGSEQGNAWVSQLRGQPMARVALHPTWAAVLDFETRYPSALSL</sequence>
<keyword evidence="1" id="KW-0560">Oxidoreductase</keyword>
<keyword evidence="4" id="KW-1185">Reference proteome</keyword>
<evidence type="ECO:0000259" key="2">
    <source>
        <dbReference type="Pfam" id="PF01243"/>
    </source>
</evidence>
<dbReference type="SUPFAM" id="SSF50475">
    <property type="entry name" value="FMN-binding split barrel"/>
    <property type="match status" value="1"/>
</dbReference>
<gene>
    <name evidence="3" type="ORF">EV644_117126</name>
</gene>
<proteinExistence type="predicted"/>
<dbReference type="RefSeq" id="WP_132193277.1">
    <property type="nucleotide sequence ID" value="NZ_SLWM01000017.1"/>
</dbReference>
<comment type="caution">
    <text evidence="3">The sequence shown here is derived from an EMBL/GenBank/DDBJ whole genome shotgun (WGS) entry which is preliminary data.</text>
</comment>
<dbReference type="EMBL" id="SLWM01000017">
    <property type="protein sequence ID" value="TCO16472.1"/>
    <property type="molecule type" value="Genomic_DNA"/>
</dbReference>
<organism evidence="3 4">
    <name type="scientific">Kribbella orskensis</name>
    <dbReference type="NCBI Taxonomy" id="2512216"/>
    <lineage>
        <taxon>Bacteria</taxon>
        <taxon>Bacillati</taxon>
        <taxon>Actinomycetota</taxon>
        <taxon>Actinomycetes</taxon>
        <taxon>Propionibacteriales</taxon>
        <taxon>Kribbellaceae</taxon>
        <taxon>Kribbella</taxon>
    </lineage>
</organism>
<dbReference type="PANTHER" id="PTHR35176:SF6">
    <property type="entry name" value="HEME OXYGENASE HI_0854-RELATED"/>
    <property type="match status" value="1"/>
</dbReference>
<dbReference type="Pfam" id="PF01243">
    <property type="entry name" value="PNPOx_N"/>
    <property type="match status" value="1"/>
</dbReference>
<dbReference type="Proteomes" id="UP000295818">
    <property type="component" value="Unassembled WGS sequence"/>
</dbReference>
<dbReference type="PANTHER" id="PTHR35176">
    <property type="entry name" value="HEME OXYGENASE HI_0854-RELATED"/>
    <property type="match status" value="1"/>
</dbReference>
<dbReference type="InterPro" id="IPR012349">
    <property type="entry name" value="Split_barrel_FMN-bd"/>
</dbReference>
<evidence type="ECO:0000256" key="1">
    <source>
        <dbReference type="ARBA" id="ARBA00023002"/>
    </source>
</evidence>
<evidence type="ECO:0000313" key="4">
    <source>
        <dbReference type="Proteomes" id="UP000295818"/>
    </source>
</evidence>
<evidence type="ECO:0000313" key="3">
    <source>
        <dbReference type="EMBL" id="TCO16472.1"/>
    </source>
</evidence>
<dbReference type="InterPro" id="IPR052019">
    <property type="entry name" value="F420H2_bilvrd_red/Heme_oxyg"/>
</dbReference>
<dbReference type="InterPro" id="IPR011576">
    <property type="entry name" value="Pyridox_Oxase_N"/>
</dbReference>
<accession>A0ABY2BCI2</accession>
<feature type="domain" description="Pyridoxamine 5'-phosphate oxidase N-terminal" evidence="2">
    <location>
        <begin position="16"/>
        <end position="114"/>
    </location>
</feature>
<name>A0ABY2BCI2_9ACTN</name>
<dbReference type="Gene3D" id="2.30.110.10">
    <property type="entry name" value="Electron Transport, Fmn-binding Protein, Chain A"/>
    <property type="match status" value="1"/>
</dbReference>